<sequence length="170" mass="18379">MRAEVQAALREAGLPPGALVPVRVTRYRAVLDRVRDTFTTGSRWTGHQRPLWTARKGHLVSAQVADGPSTVALLIPGPDAVWLLLEDWAGTKAEGRHWVFEGEARAAAAVLGQLFHVEYAVVARDCSWLLCENHHGVMTAVGDVMKERFQALLAQSVAGLAAPPQGGRVS</sequence>
<dbReference type="EMBL" id="JAURUR010000011">
    <property type="protein sequence ID" value="MDP9765414.1"/>
    <property type="molecule type" value="Genomic_DNA"/>
</dbReference>
<reference evidence="1 2" key="1">
    <citation type="submission" date="2023-07" db="EMBL/GenBank/DDBJ databases">
        <title>Genomic Encyclopedia of Type Strains, Phase IV (KMG-IV): sequencing the most valuable type-strain genomes for metagenomic binning, comparative biology and taxonomic classification.</title>
        <authorList>
            <person name="Goeker M."/>
        </authorList>
    </citation>
    <scope>NUCLEOTIDE SEQUENCE [LARGE SCALE GENOMIC DNA]</scope>
    <source>
        <strain evidence="1 2">NIO-1023</strain>
    </source>
</reference>
<name>A0ABT9MFZ7_9DEIO</name>
<comment type="caution">
    <text evidence="1">The sequence shown here is derived from an EMBL/GenBank/DDBJ whole genome shotgun (WGS) entry which is preliminary data.</text>
</comment>
<dbReference type="Proteomes" id="UP001232163">
    <property type="component" value="Unassembled WGS sequence"/>
</dbReference>
<gene>
    <name evidence="1" type="ORF">QO006_002865</name>
</gene>
<keyword evidence="2" id="KW-1185">Reference proteome</keyword>
<dbReference type="Pfam" id="PF20541">
    <property type="entry name" value="DUF6756"/>
    <property type="match status" value="1"/>
</dbReference>
<evidence type="ECO:0000313" key="1">
    <source>
        <dbReference type="EMBL" id="MDP9765414.1"/>
    </source>
</evidence>
<organism evidence="1 2">
    <name type="scientific">Deinococcus enclensis</name>
    <dbReference type="NCBI Taxonomy" id="1049582"/>
    <lineage>
        <taxon>Bacteria</taxon>
        <taxon>Thermotogati</taxon>
        <taxon>Deinococcota</taxon>
        <taxon>Deinococci</taxon>
        <taxon>Deinococcales</taxon>
        <taxon>Deinococcaceae</taxon>
        <taxon>Deinococcus</taxon>
    </lineage>
</organism>
<accession>A0ABT9MFZ7</accession>
<evidence type="ECO:0000313" key="2">
    <source>
        <dbReference type="Proteomes" id="UP001232163"/>
    </source>
</evidence>
<dbReference type="RefSeq" id="WP_307467408.1">
    <property type="nucleotide sequence ID" value="NZ_JAURUR010000011.1"/>
</dbReference>
<proteinExistence type="predicted"/>
<dbReference type="InterPro" id="IPR046644">
    <property type="entry name" value="DUF6756"/>
</dbReference>
<protein>
    <submittedName>
        <fullName evidence="1">Uncharacterized protein</fullName>
    </submittedName>
</protein>